<keyword evidence="1" id="KW-0479">Metal-binding</keyword>
<gene>
    <name evidence="2" type="ORF">HEB94_002124</name>
</gene>
<dbReference type="PANTHER" id="PTHR20854:SF4">
    <property type="entry name" value="INOSITOL-1-MONOPHOSPHATASE-RELATED"/>
    <property type="match status" value="1"/>
</dbReference>
<keyword evidence="3" id="KW-1185">Reference proteome</keyword>
<feature type="binding site" evidence="1">
    <location>
        <position position="66"/>
    </location>
    <ligand>
        <name>Mg(2+)</name>
        <dbReference type="ChEBI" id="CHEBI:18420"/>
        <label>1</label>
        <note>catalytic</note>
    </ligand>
</feature>
<reference evidence="2" key="1">
    <citation type="submission" date="2020-10" db="EMBL/GenBank/DDBJ databases">
        <title>Sequencing the genomes of 1000 actinobacteria strains.</title>
        <authorList>
            <person name="Klenk H.-P."/>
        </authorList>
    </citation>
    <scope>NUCLEOTIDE SEQUENCE</scope>
    <source>
        <strain evidence="2">DSM 45354</strain>
    </source>
</reference>
<keyword evidence="1" id="KW-0460">Magnesium</keyword>
<dbReference type="GO" id="GO:0007165">
    <property type="term" value="P:signal transduction"/>
    <property type="evidence" value="ECO:0007669"/>
    <property type="project" value="TreeGrafter"/>
</dbReference>
<comment type="caution">
    <text evidence="2">The sequence shown here is derived from an EMBL/GenBank/DDBJ whole genome shotgun (WGS) entry which is preliminary data.</text>
</comment>
<dbReference type="Gene3D" id="3.40.190.80">
    <property type="match status" value="1"/>
</dbReference>
<dbReference type="GO" id="GO:0008934">
    <property type="term" value="F:inositol monophosphate 1-phosphatase activity"/>
    <property type="evidence" value="ECO:0007669"/>
    <property type="project" value="TreeGrafter"/>
</dbReference>
<feature type="binding site" evidence="1">
    <location>
        <position position="214"/>
    </location>
    <ligand>
        <name>Mg(2+)</name>
        <dbReference type="ChEBI" id="CHEBI:18420"/>
        <label>1</label>
        <note>catalytic</note>
    </ligand>
</feature>
<accession>A0A927MS14</accession>
<dbReference type="RefSeq" id="WP_192749641.1">
    <property type="nucleotide sequence ID" value="NZ_BAABJL010000133.1"/>
</dbReference>
<keyword evidence="2" id="KW-0378">Hydrolase</keyword>
<name>A0A927MS14_9ACTN</name>
<feature type="binding site" evidence="1">
    <location>
        <position position="86"/>
    </location>
    <ligand>
        <name>Mg(2+)</name>
        <dbReference type="ChEBI" id="CHEBI:18420"/>
        <label>1</label>
        <note>catalytic</note>
    </ligand>
</feature>
<dbReference type="PANTHER" id="PTHR20854">
    <property type="entry name" value="INOSITOL MONOPHOSPHATASE"/>
    <property type="match status" value="1"/>
</dbReference>
<proteinExistence type="predicted"/>
<comment type="cofactor">
    <cofactor evidence="1">
        <name>Mg(2+)</name>
        <dbReference type="ChEBI" id="CHEBI:18420"/>
    </cofactor>
</comment>
<dbReference type="AlphaFoldDB" id="A0A927MS14"/>
<dbReference type="PRINTS" id="PR00377">
    <property type="entry name" value="IMPHPHTASES"/>
</dbReference>
<dbReference type="EC" id="3.1.3.25" evidence="2"/>
<dbReference type="Gene3D" id="3.30.540.10">
    <property type="entry name" value="Fructose-1,6-Bisphosphatase, subunit A, domain 1"/>
    <property type="match status" value="1"/>
</dbReference>
<evidence type="ECO:0000256" key="1">
    <source>
        <dbReference type="PIRSR" id="PIRSR600760-2"/>
    </source>
</evidence>
<feature type="binding site" evidence="1">
    <location>
        <position position="83"/>
    </location>
    <ligand>
        <name>Mg(2+)</name>
        <dbReference type="ChEBI" id="CHEBI:18420"/>
        <label>1</label>
        <note>catalytic</note>
    </ligand>
</feature>
<organism evidence="2 3">
    <name type="scientific">Actinopolymorpha pittospori</name>
    <dbReference type="NCBI Taxonomy" id="648752"/>
    <lineage>
        <taxon>Bacteria</taxon>
        <taxon>Bacillati</taxon>
        <taxon>Actinomycetota</taxon>
        <taxon>Actinomycetes</taxon>
        <taxon>Propionibacteriales</taxon>
        <taxon>Actinopolymorphaceae</taxon>
        <taxon>Actinopolymorpha</taxon>
    </lineage>
</organism>
<dbReference type="Pfam" id="PF00459">
    <property type="entry name" value="Inositol_P"/>
    <property type="match status" value="1"/>
</dbReference>
<dbReference type="GO" id="GO:0006020">
    <property type="term" value="P:inositol metabolic process"/>
    <property type="evidence" value="ECO:0007669"/>
    <property type="project" value="TreeGrafter"/>
</dbReference>
<dbReference type="GO" id="GO:0046872">
    <property type="term" value="F:metal ion binding"/>
    <property type="evidence" value="ECO:0007669"/>
    <property type="project" value="UniProtKB-KW"/>
</dbReference>
<evidence type="ECO:0000313" key="2">
    <source>
        <dbReference type="EMBL" id="MBE1605276.1"/>
    </source>
</evidence>
<sequence>MTTPDDLLPIARAAMDIACARLLDHRPETVTAKGDRDFASDLDYAIERELRTFLREHTPRIGFLGEEEGAEQLEEDQPFWALDPVDGTSNLIHGLPMCGTSLGLVHRDRPILGVVELPFLNERYHAVQGQGAHLNDRLVHAASTATLDAAIIALGDYAVGPGAGPKNRKRLAITNLLGQRAERIRMLGSAAIDLVWTASGRLDGAILLSNKPWDTAAGVVIAREAGVHVVDVDGKPHDLHSTTTVAAAPGILDELLVLLADPTVNAT</sequence>
<dbReference type="SUPFAM" id="SSF56655">
    <property type="entry name" value="Carbohydrate phosphatase"/>
    <property type="match status" value="1"/>
</dbReference>
<protein>
    <submittedName>
        <fullName evidence="2">Myo-inositol-1(Or 4)-monophosphatase</fullName>
        <ecNumber evidence="2">3.1.3.25</ecNumber>
    </submittedName>
</protein>
<dbReference type="InterPro" id="IPR000760">
    <property type="entry name" value="Inositol_monophosphatase-like"/>
</dbReference>
<dbReference type="Proteomes" id="UP000638648">
    <property type="component" value="Unassembled WGS sequence"/>
</dbReference>
<evidence type="ECO:0000313" key="3">
    <source>
        <dbReference type="Proteomes" id="UP000638648"/>
    </source>
</evidence>
<dbReference type="EMBL" id="JADBEM010000001">
    <property type="protein sequence ID" value="MBE1605276.1"/>
    <property type="molecule type" value="Genomic_DNA"/>
</dbReference>
<dbReference type="CDD" id="cd01637">
    <property type="entry name" value="IMPase_like"/>
    <property type="match status" value="1"/>
</dbReference>